<comment type="similarity">
    <text evidence="1">Belongs to the intercrine gamma family.</text>
</comment>
<keyword evidence="2" id="KW-0202">Cytokine</keyword>
<proteinExistence type="inferred from homology"/>
<evidence type="ECO:0000313" key="5">
    <source>
        <dbReference type="EMBL" id="NWW66804.1"/>
    </source>
</evidence>
<feature type="domain" description="Chemokine interleukin-8-like" evidence="4">
    <location>
        <begin position="33"/>
        <end position="88"/>
    </location>
</feature>
<dbReference type="InterPro" id="IPR008105">
    <property type="entry name" value="Chemokine_XCL1/XCL2"/>
</dbReference>
<comment type="caution">
    <text evidence="5">The sequence shown here is derived from an EMBL/GenBank/DDBJ whole genome shotgun (WGS) entry which is preliminary data.</text>
</comment>
<feature type="chain" id="PRO_5029904097" evidence="3">
    <location>
        <begin position="22"/>
        <end position="97"/>
    </location>
</feature>
<reference evidence="5 6" key="1">
    <citation type="submission" date="2019-09" db="EMBL/GenBank/DDBJ databases">
        <title>Bird 10,000 Genomes (B10K) Project - Family phase.</title>
        <authorList>
            <person name="Zhang G."/>
        </authorList>
    </citation>
    <scope>NUCLEOTIDE SEQUENCE [LARGE SCALE GENOMIC DNA]</scope>
    <source>
        <strain evidence="5">B10K-DU-029-41</strain>
        <tissue evidence="5">Liver</tissue>
    </source>
</reference>
<dbReference type="InterPro" id="IPR036048">
    <property type="entry name" value="Interleukin_8-like_sf"/>
</dbReference>
<dbReference type="GO" id="GO:0005615">
    <property type="term" value="C:extracellular space"/>
    <property type="evidence" value="ECO:0007669"/>
    <property type="project" value="UniProtKB-KW"/>
</dbReference>
<evidence type="ECO:0000313" key="6">
    <source>
        <dbReference type="Proteomes" id="UP000542689"/>
    </source>
</evidence>
<sequence length="97" mass="10909">MKLHTAAILLLFWLGIFTVHTVKGNASSASNRKYSCATLSPTQLNIRNLVNYEKQQVPTDAIMFITAKGIRICVSANQPWAKAAVRRIDKKRPAKRR</sequence>
<dbReference type="InterPro" id="IPR001811">
    <property type="entry name" value="Chemokine_IL8-like_dom"/>
</dbReference>
<keyword evidence="3" id="KW-0732">Signal</keyword>
<dbReference type="GO" id="GO:0006955">
    <property type="term" value="P:immune response"/>
    <property type="evidence" value="ECO:0007669"/>
    <property type="project" value="InterPro"/>
</dbReference>
<dbReference type="Proteomes" id="UP000542689">
    <property type="component" value="Unassembled WGS sequence"/>
</dbReference>
<evidence type="ECO:0000256" key="2">
    <source>
        <dbReference type="ARBA" id="ARBA00022514"/>
    </source>
</evidence>
<evidence type="ECO:0000256" key="1">
    <source>
        <dbReference type="ARBA" id="ARBA00006894"/>
    </source>
</evidence>
<evidence type="ECO:0000259" key="4">
    <source>
        <dbReference type="SMART" id="SM00199"/>
    </source>
</evidence>
<dbReference type="EMBL" id="VZRS01012939">
    <property type="protein sequence ID" value="NWW66804.1"/>
    <property type="molecule type" value="Genomic_DNA"/>
</dbReference>
<evidence type="ECO:0000256" key="3">
    <source>
        <dbReference type="SAM" id="SignalP"/>
    </source>
</evidence>
<feature type="non-terminal residue" evidence="5">
    <location>
        <position position="1"/>
    </location>
</feature>
<dbReference type="Gene3D" id="2.40.50.40">
    <property type="match status" value="1"/>
</dbReference>
<dbReference type="SMART" id="SM00199">
    <property type="entry name" value="SCY"/>
    <property type="match status" value="1"/>
</dbReference>
<name>A0A7K6PZM4_9CORV</name>
<dbReference type="PRINTS" id="PR01731">
    <property type="entry name" value="LYMPHOTACTIN"/>
</dbReference>
<dbReference type="SUPFAM" id="SSF54117">
    <property type="entry name" value="Interleukin 8-like chemokines"/>
    <property type="match status" value="1"/>
</dbReference>
<accession>A0A7K6PZM4</accession>
<gene>
    <name evidence="5" type="primary">Xcl2</name>
    <name evidence="5" type="ORF">IFRKOW_R01075</name>
</gene>
<protein>
    <submittedName>
        <fullName evidence="5">XCL2 protein</fullName>
    </submittedName>
</protein>
<feature type="non-terminal residue" evidence="5">
    <location>
        <position position="97"/>
    </location>
</feature>
<organism evidence="5 6">
    <name type="scientific">Ifrita kowaldi</name>
    <name type="common">blue-capped ifrita</name>
    <dbReference type="NCBI Taxonomy" id="461245"/>
    <lineage>
        <taxon>Eukaryota</taxon>
        <taxon>Metazoa</taxon>
        <taxon>Chordata</taxon>
        <taxon>Craniata</taxon>
        <taxon>Vertebrata</taxon>
        <taxon>Euteleostomi</taxon>
        <taxon>Archelosauria</taxon>
        <taxon>Archosauria</taxon>
        <taxon>Dinosauria</taxon>
        <taxon>Saurischia</taxon>
        <taxon>Theropoda</taxon>
        <taxon>Coelurosauria</taxon>
        <taxon>Aves</taxon>
        <taxon>Neognathae</taxon>
        <taxon>Neoaves</taxon>
        <taxon>Telluraves</taxon>
        <taxon>Australaves</taxon>
        <taxon>Passeriformes</taxon>
        <taxon>Corvoidea</taxon>
        <taxon>Cinclosomatidae</taxon>
        <taxon>Ifrita</taxon>
    </lineage>
</organism>
<dbReference type="Pfam" id="PF00048">
    <property type="entry name" value="IL8"/>
    <property type="match status" value="1"/>
</dbReference>
<keyword evidence="6" id="KW-1185">Reference proteome</keyword>
<dbReference type="GO" id="GO:0008009">
    <property type="term" value="F:chemokine activity"/>
    <property type="evidence" value="ECO:0007669"/>
    <property type="project" value="InterPro"/>
</dbReference>
<dbReference type="AlphaFoldDB" id="A0A7K6PZM4"/>
<feature type="signal peptide" evidence="3">
    <location>
        <begin position="1"/>
        <end position="21"/>
    </location>
</feature>